<evidence type="ECO:0000313" key="1">
    <source>
        <dbReference type="EMBL" id="RCW16234.1"/>
    </source>
</evidence>
<sequence>MEQFQIIEENELEMIVGGKVSPTCAALVAASIYGGLAVAGPAGVGLAMAVGGVAAGSFCR</sequence>
<name>A0A368UCK0_9STRE</name>
<accession>A0A368UCK0</accession>
<dbReference type="AlphaFoldDB" id="A0A368UCK0"/>
<evidence type="ECO:0000313" key="2">
    <source>
        <dbReference type="Proteomes" id="UP000253215"/>
    </source>
</evidence>
<dbReference type="GO" id="GO:0042742">
    <property type="term" value="P:defense response to bacterium"/>
    <property type="evidence" value="ECO:0007669"/>
    <property type="project" value="InterPro"/>
</dbReference>
<dbReference type="Proteomes" id="UP000253215">
    <property type="component" value="Unassembled WGS sequence"/>
</dbReference>
<dbReference type="EMBL" id="NETH01000062">
    <property type="protein sequence ID" value="RCW16234.1"/>
    <property type="molecule type" value="Genomic_DNA"/>
</dbReference>
<proteinExistence type="predicted"/>
<dbReference type="InterPro" id="IPR019493">
    <property type="entry name" value="Bacteriocin_IIb_lactacin-rel"/>
</dbReference>
<reference evidence="1 2" key="1">
    <citation type="journal article" date="2018" name="Sci. Rep.">
        <title>Network-guided genomic and metagenomic analysis of the faecal microbiota of the critically endangered kakapo.</title>
        <authorList>
            <person name="Waite D.W."/>
            <person name="Dsouza M."/>
            <person name="Sekiguchi Y."/>
            <person name="Hugenholtz P."/>
            <person name="Taylor M.W."/>
        </authorList>
    </citation>
    <scope>NUCLEOTIDE SEQUENCE [LARGE SCALE GENOMIC DNA]</scope>
    <source>
        <strain evidence="1 2">BI02</strain>
    </source>
</reference>
<dbReference type="Pfam" id="PF10439">
    <property type="entry name" value="Bacteriocin_IIc"/>
    <property type="match status" value="1"/>
</dbReference>
<comment type="caution">
    <text evidence="1">The sequence shown here is derived from an EMBL/GenBank/DDBJ whole genome shotgun (WGS) entry which is preliminary data.</text>
</comment>
<organism evidence="1 2">
    <name type="scientific">Streptococcus gallolyticus</name>
    <dbReference type="NCBI Taxonomy" id="315405"/>
    <lineage>
        <taxon>Bacteria</taxon>
        <taxon>Bacillati</taxon>
        <taxon>Bacillota</taxon>
        <taxon>Bacilli</taxon>
        <taxon>Lactobacillales</taxon>
        <taxon>Streptococcaceae</taxon>
        <taxon>Streptococcus</taxon>
    </lineage>
</organism>
<gene>
    <name evidence="1" type="ORF">CAC02_09685</name>
</gene>
<protein>
    <submittedName>
        <fullName evidence="1">Bacteriocin secretion protein</fullName>
    </submittedName>
</protein>